<dbReference type="Proteomes" id="UP001065593">
    <property type="component" value="Unassembled WGS sequence"/>
</dbReference>
<dbReference type="InterPro" id="IPR054712">
    <property type="entry name" value="Cas3-like_dom"/>
</dbReference>
<dbReference type="SUPFAM" id="SSF52540">
    <property type="entry name" value="P-loop containing nucleoside triphosphate hydrolases"/>
    <property type="match status" value="1"/>
</dbReference>
<keyword evidence="6" id="KW-0378">Hydrolase</keyword>
<organism evidence="12 13">
    <name type="scientific">Lysinibacillus piscis</name>
    <dbReference type="NCBI Taxonomy" id="2518931"/>
    <lineage>
        <taxon>Bacteria</taxon>
        <taxon>Bacillati</taxon>
        <taxon>Bacillota</taxon>
        <taxon>Bacilli</taxon>
        <taxon>Bacillales</taxon>
        <taxon>Bacillaceae</taxon>
        <taxon>Lysinibacillus</taxon>
    </lineage>
</organism>
<dbReference type="InterPro" id="IPR038257">
    <property type="entry name" value="CRISPR-assoc_Cas3_HD_sf"/>
</dbReference>
<comment type="caution">
    <text evidence="12">The sequence shown here is derived from an EMBL/GenBank/DDBJ whole genome shotgun (WGS) entry which is preliminary data.</text>
</comment>
<dbReference type="NCBIfam" id="TIGR01596">
    <property type="entry name" value="cas3_HD"/>
    <property type="match status" value="1"/>
</dbReference>
<reference evidence="12" key="1">
    <citation type="submission" date="2022-08" db="EMBL/GenBank/DDBJ databases">
        <title>Draft genome sequence of Lysinibacillus sp. strain KH24.</title>
        <authorList>
            <person name="Kanbe H."/>
            <person name="Itoh H."/>
        </authorList>
    </citation>
    <scope>NUCLEOTIDE SEQUENCE</scope>
    <source>
        <strain evidence="12">KH24</strain>
    </source>
</reference>
<keyword evidence="9" id="KW-0051">Antiviral defense</keyword>
<gene>
    <name evidence="12" type="ORF">LYSBPC_20260</name>
</gene>
<comment type="similarity">
    <text evidence="2">In the central section; belongs to the CRISPR-associated helicase Cas3 family.</text>
</comment>
<dbReference type="InterPro" id="IPR027417">
    <property type="entry name" value="P-loop_NTPase"/>
</dbReference>
<keyword evidence="3" id="KW-0540">Nuclease</keyword>
<feature type="domain" description="Helicase ATP-binding" evidence="10">
    <location>
        <begin position="287"/>
        <end position="464"/>
    </location>
</feature>
<evidence type="ECO:0000256" key="2">
    <source>
        <dbReference type="ARBA" id="ARBA00009046"/>
    </source>
</evidence>
<evidence type="ECO:0000313" key="12">
    <source>
        <dbReference type="EMBL" id="GLC88899.1"/>
    </source>
</evidence>
<dbReference type="PROSITE" id="PS51192">
    <property type="entry name" value="HELICASE_ATP_BIND_1"/>
    <property type="match status" value="1"/>
</dbReference>
<dbReference type="NCBIfam" id="TIGR01587">
    <property type="entry name" value="cas3_core"/>
    <property type="match status" value="1"/>
</dbReference>
<dbReference type="RefSeq" id="WP_264988652.1">
    <property type="nucleotide sequence ID" value="NZ_BRZA01000002.1"/>
</dbReference>
<evidence type="ECO:0000256" key="7">
    <source>
        <dbReference type="ARBA" id="ARBA00022806"/>
    </source>
</evidence>
<keyword evidence="13" id="KW-1185">Reference proteome</keyword>
<dbReference type="InterPro" id="IPR011545">
    <property type="entry name" value="DEAD/DEAH_box_helicase_dom"/>
</dbReference>
<keyword evidence="5" id="KW-0547">Nucleotide-binding</keyword>
<dbReference type="Pfam" id="PF00270">
    <property type="entry name" value="DEAD"/>
    <property type="match status" value="1"/>
</dbReference>
<evidence type="ECO:0000256" key="6">
    <source>
        <dbReference type="ARBA" id="ARBA00022801"/>
    </source>
</evidence>
<keyword evidence="8" id="KW-0067">ATP-binding</keyword>
<evidence type="ECO:0000256" key="3">
    <source>
        <dbReference type="ARBA" id="ARBA00022722"/>
    </source>
</evidence>
<evidence type="ECO:0000313" key="13">
    <source>
        <dbReference type="Proteomes" id="UP001065593"/>
    </source>
</evidence>
<dbReference type="SMART" id="SM00490">
    <property type="entry name" value="HELICc"/>
    <property type="match status" value="1"/>
</dbReference>
<dbReference type="InterPro" id="IPR014001">
    <property type="entry name" value="Helicase_ATP-bd"/>
</dbReference>
<dbReference type="SMART" id="SM00487">
    <property type="entry name" value="DEXDc"/>
    <property type="match status" value="1"/>
</dbReference>
<dbReference type="Pfam" id="PF18019">
    <property type="entry name" value="Cas3_HD"/>
    <property type="match status" value="1"/>
</dbReference>
<dbReference type="InterPro" id="IPR006474">
    <property type="entry name" value="Helicase_Cas3_CRISPR-ass_core"/>
</dbReference>
<dbReference type="CDD" id="cd17930">
    <property type="entry name" value="DEXHc_cas3"/>
    <property type="match status" value="1"/>
</dbReference>
<protein>
    <submittedName>
        <fullName evidence="12">CRISPR-associated helicase/endonuclease Cas3</fullName>
    </submittedName>
</protein>
<evidence type="ECO:0000259" key="10">
    <source>
        <dbReference type="PROSITE" id="PS51192"/>
    </source>
</evidence>
<dbReference type="EMBL" id="BRZA01000002">
    <property type="protein sequence ID" value="GLC88899.1"/>
    <property type="molecule type" value="Genomic_DNA"/>
</dbReference>
<keyword evidence="7" id="KW-0347">Helicase</keyword>
<dbReference type="CDD" id="cd09641">
    <property type="entry name" value="Cas3''_I"/>
    <property type="match status" value="1"/>
</dbReference>
<dbReference type="Gene3D" id="1.10.3210.30">
    <property type="match status" value="1"/>
</dbReference>
<evidence type="ECO:0000256" key="1">
    <source>
        <dbReference type="ARBA" id="ARBA00006847"/>
    </source>
</evidence>
<dbReference type="InterPro" id="IPR001650">
    <property type="entry name" value="Helicase_C-like"/>
</dbReference>
<dbReference type="Gene3D" id="3.40.50.300">
    <property type="entry name" value="P-loop containing nucleotide triphosphate hydrolases"/>
    <property type="match status" value="2"/>
</dbReference>
<dbReference type="InterPro" id="IPR006483">
    <property type="entry name" value="CRISPR-assoc_Cas3_HD"/>
</dbReference>
<accession>A0ABQ5NKK8</accession>
<sequence>MSSIAHIRKLDGQVQPLPIHLKETQKIAEDIGRKLGIPHITGLAALLHDMGKYSDEFQDYIKEAYENPSQPPKRGSVNHSTAGGRFLMVHYHAKMKPLVECVANVIYGHHGQLLDMVNMEGESPFANRQTPKKPIDFAVIEERFFSEVCTREELEAYIAQAYQEFMAFIKPYQQKTMQTMMTVLNGLTAQSERVAYQQKMKLAIYEAPRPAITLLTKMVFSALIDADRTNSRNFDEQVNDEVSPPATTELYHQFLQRLEGQLVDIQQKAPANDITKLRQQMSDNCLDKATLPTGIYTLSIPTGGGKTLASLRFALKHALEHGKERIIYIVPYTTIIEQNAQEVRKILQVDKYVLEHHSNVLEEATVDEDKPLSYDELEKRRKLANAKDNWDIPIVFTTMVQYLDTFYSGKSRNERRLHNLSNAIVIFDEVQSVPITCVSLFNQTLNFLSKSCHTTILLCTATQPALEYVKHGIAVDGELIDNLPAIASAFKRTKLVPLIKKEGWFTADIRQFVQDKLDSVQNILIILNNKRVVKALYEELKGDGIYHLSTGMCVAHRKEILREIRCKLKAKKRVVCISTQLMEAGVDISFQCVIRSLAGLDSIAQAAGRCNRHGEVALREVYLINHAEESLKWLMTIDKGKDCTNLLLRDVAEDDTRYGGDLLAAQAMTYYFRLFYEHLAGMLNYPLKGISLSMYDILFTQNSVLWKEFNGDFWLKASFKTAAQHFEVIEANTQTVLVPYGKGRDLITQLLAGDRITDLSFFLKQLQQYSVNVFKYELNALCENGLIDIFDFGFTKVYIAKDTAYDDAYGLSVEGEAAMANLLM</sequence>
<evidence type="ECO:0000256" key="5">
    <source>
        <dbReference type="ARBA" id="ARBA00022741"/>
    </source>
</evidence>
<dbReference type="Pfam" id="PF22590">
    <property type="entry name" value="Cas3-like_C_2"/>
    <property type="match status" value="1"/>
</dbReference>
<keyword evidence="4" id="KW-0479">Metal-binding</keyword>
<proteinExistence type="inferred from homology"/>
<evidence type="ECO:0000259" key="11">
    <source>
        <dbReference type="PROSITE" id="PS51643"/>
    </source>
</evidence>
<feature type="domain" description="HD Cas3-type" evidence="11">
    <location>
        <begin position="10"/>
        <end position="229"/>
    </location>
</feature>
<evidence type="ECO:0000256" key="9">
    <source>
        <dbReference type="ARBA" id="ARBA00023118"/>
    </source>
</evidence>
<name>A0ABQ5NKK8_9BACI</name>
<comment type="similarity">
    <text evidence="1">In the N-terminal section; belongs to the CRISPR-associated nuclease Cas3-HD family.</text>
</comment>
<evidence type="ECO:0000256" key="4">
    <source>
        <dbReference type="ARBA" id="ARBA00022723"/>
    </source>
</evidence>
<evidence type="ECO:0000256" key="8">
    <source>
        <dbReference type="ARBA" id="ARBA00022840"/>
    </source>
</evidence>
<dbReference type="PROSITE" id="PS51643">
    <property type="entry name" value="HD_CAS3"/>
    <property type="match status" value="1"/>
</dbReference>